<feature type="domain" description="HTH merR-type" evidence="2">
    <location>
        <begin position="1"/>
        <end position="70"/>
    </location>
</feature>
<evidence type="ECO:0000259" key="2">
    <source>
        <dbReference type="PROSITE" id="PS50937"/>
    </source>
</evidence>
<dbReference type="PANTHER" id="PTHR30204">
    <property type="entry name" value="REDOX-CYCLING DRUG-SENSING TRANSCRIPTIONAL ACTIVATOR SOXR"/>
    <property type="match status" value="1"/>
</dbReference>
<dbReference type="SMART" id="SM00422">
    <property type="entry name" value="HTH_MERR"/>
    <property type="match status" value="1"/>
</dbReference>
<dbReference type="Gene3D" id="1.10.1660.10">
    <property type="match status" value="1"/>
</dbReference>
<dbReference type="EMBL" id="NGKU01000001">
    <property type="protein sequence ID" value="OTN76367.1"/>
    <property type="molecule type" value="Genomic_DNA"/>
</dbReference>
<dbReference type="Pfam" id="PF13411">
    <property type="entry name" value="MerR_1"/>
    <property type="match status" value="1"/>
</dbReference>
<comment type="caution">
    <text evidence="3">The sequence shown here is derived from an EMBL/GenBank/DDBJ whole genome shotgun (WGS) entry which is preliminary data.</text>
</comment>
<dbReference type="AlphaFoldDB" id="A0A242A5Q1"/>
<dbReference type="SUPFAM" id="SSF46955">
    <property type="entry name" value="Putative DNA-binding domain"/>
    <property type="match status" value="1"/>
</dbReference>
<evidence type="ECO:0000313" key="3">
    <source>
        <dbReference type="EMBL" id="OTN76367.1"/>
    </source>
</evidence>
<dbReference type="InterPro" id="IPR047057">
    <property type="entry name" value="MerR_fam"/>
</dbReference>
<dbReference type="GO" id="GO:0003677">
    <property type="term" value="F:DNA binding"/>
    <property type="evidence" value="ECO:0007669"/>
    <property type="project" value="UniProtKB-KW"/>
</dbReference>
<proteinExistence type="predicted"/>
<accession>A0A242A5Q1</accession>
<organism evidence="3 4">
    <name type="scientific">Candidatus Enterococcus testudinis</name>
    <dbReference type="NCBI Taxonomy" id="1834191"/>
    <lineage>
        <taxon>Bacteria</taxon>
        <taxon>Bacillati</taxon>
        <taxon>Bacillota</taxon>
        <taxon>Bacilli</taxon>
        <taxon>Lactobacillales</taxon>
        <taxon>Enterococcaceae</taxon>
        <taxon>Enterococcus</taxon>
    </lineage>
</organism>
<sequence>MYTVAEAAKIVNTSPHTLRYYSKAGLLPFVERSERGIRLFKKEDFSWLFLIDCLKNTGMSIRDIKQFVDWAMEGDDTINERLKMFEEREIAVKEQIAQLEEYLEFIQYKKWRYEVSKKAGTTTVHDSMDESEVPEEIIRIKQKVDALHNFSE</sequence>
<dbReference type="PANTHER" id="PTHR30204:SF83">
    <property type="entry name" value="TRANSCRIPTIONAL REGULATOR, MERR FAMILY"/>
    <property type="match status" value="1"/>
</dbReference>
<dbReference type="InterPro" id="IPR009061">
    <property type="entry name" value="DNA-bd_dom_put_sf"/>
</dbReference>
<dbReference type="GO" id="GO:0003700">
    <property type="term" value="F:DNA-binding transcription factor activity"/>
    <property type="evidence" value="ECO:0007669"/>
    <property type="project" value="InterPro"/>
</dbReference>
<name>A0A242A5Q1_9ENTE</name>
<dbReference type="Proteomes" id="UP000195043">
    <property type="component" value="Unassembled WGS sequence"/>
</dbReference>
<protein>
    <recommendedName>
        <fullName evidence="2">HTH merR-type domain-containing protein</fullName>
    </recommendedName>
</protein>
<dbReference type="STRING" id="1834191.A5886_001444"/>
<dbReference type="InterPro" id="IPR000551">
    <property type="entry name" value="MerR-type_HTH_dom"/>
</dbReference>
<dbReference type="PROSITE" id="PS50937">
    <property type="entry name" value="HTH_MERR_2"/>
    <property type="match status" value="1"/>
</dbReference>
<dbReference type="RefSeq" id="WP_218776652.1">
    <property type="nucleotide sequence ID" value="NZ_NGKU01000001.1"/>
</dbReference>
<dbReference type="CDD" id="cd01109">
    <property type="entry name" value="HTH_YyaN"/>
    <property type="match status" value="1"/>
</dbReference>
<keyword evidence="1" id="KW-0238">DNA-binding</keyword>
<gene>
    <name evidence="3" type="ORF">A5886_001444</name>
</gene>
<evidence type="ECO:0000313" key="4">
    <source>
        <dbReference type="Proteomes" id="UP000195043"/>
    </source>
</evidence>
<reference evidence="3 4" key="1">
    <citation type="submission" date="2017-05" db="EMBL/GenBank/DDBJ databases">
        <title>The Genome Sequence of Enterococcus sp. 8G7_MSG3316.</title>
        <authorList>
            <consortium name="The Broad Institute Genomics Platform"/>
            <consortium name="The Broad Institute Genomic Center for Infectious Diseases"/>
            <person name="Earl A."/>
            <person name="Manson A."/>
            <person name="Schwartman J."/>
            <person name="Gilmore M."/>
            <person name="Abouelleil A."/>
            <person name="Cao P."/>
            <person name="Chapman S."/>
            <person name="Cusick C."/>
            <person name="Shea T."/>
            <person name="Young S."/>
            <person name="Neafsey D."/>
            <person name="Nusbaum C."/>
            <person name="Birren B."/>
        </authorList>
    </citation>
    <scope>NUCLEOTIDE SEQUENCE [LARGE SCALE GENOMIC DNA]</scope>
    <source>
        <strain evidence="3 4">8G7_MSG3316</strain>
    </source>
</reference>
<keyword evidence="4" id="KW-1185">Reference proteome</keyword>
<evidence type="ECO:0000256" key="1">
    <source>
        <dbReference type="ARBA" id="ARBA00023125"/>
    </source>
</evidence>